<accession>A0A8T0FLP1</accession>
<feature type="region of interest" description="Disordered" evidence="1">
    <location>
        <begin position="59"/>
        <end position="103"/>
    </location>
</feature>
<keyword evidence="3" id="KW-1185">Reference proteome</keyword>
<evidence type="ECO:0000256" key="1">
    <source>
        <dbReference type="SAM" id="MobiDB-lite"/>
    </source>
</evidence>
<reference evidence="2" key="1">
    <citation type="journal article" date="2020" name="bioRxiv">
        <title>Chromosome-level reference genome of the European wasp spider Argiope bruennichi: a resource for studies on range expansion and evolutionary adaptation.</title>
        <authorList>
            <person name="Sheffer M.M."/>
            <person name="Hoppe A."/>
            <person name="Krehenwinkel H."/>
            <person name="Uhl G."/>
            <person name="Kuss A.W."/>
            <person name="Jensen L."/>
            <person name="Jensen C."/>
            <person name="Gillespie R.G."/>
            <person name="Hoff K.J."/>
            <person name="Prost S."/>
        </authorList>
    </citation>
    <scope>NUCLEOTIDE SEQUENCE</scope>
</reference>
<evidence type="ECO:0000313" key="2">
    <source>
        <dbReference type="EMBL" id="KAF8791941.1"/>
    </source>
</evidence>
<gene>
    <name evidence="2" type="ORF">HNY73_003602</name>
</gene>
<protein>
    <submittedName>
        <fullName evidence="2">Uncharacterized protein</fullName>
    </submittedName>
</protein>
<organism evidence="2 3">
    <name type="scientific">Argiope bruennichi</name>
    <name type="common">Wasp spider</name>
    <name type="synonym">Aranea bruennichi</name>
    <dbReference type="NCBI Taxonomy" id="94029"/>
    <lineage>
        <taxon>Eukaryota</taxon>
        <taxon>Metazoa</taxon>
        <taxon>Ecdysozoa</taxon>
        <taxon>Arthropoda</taxon>
        <taxon>Chelicerata</taxon>
        <taxon>Arachnida</taxon>
        <taxon>Araneae</taxon>
        <taxon>Araneomorphae</taxon>
        <taxon>Entelegynae</taxon>
        <taxon>Araneoidea</taxon>
        <taxon>Araneidae</taxon>
        <taxon>Argiope</taxon>
    </lineage>
</organism>
<proteinExistence type="predicted"/>
<dbReference type="EMBL" id="JABXBU010000003">
    <property type="protein sequence ID" value="KAF8791941.1"/>
    <property type="molecule type" value="Genomic_DNA"/>
</dbReference>
<comment type="caution">
    <text evidence="2">The sequence shown here is derived from an EMBL/GenBank/DDBJ whole genome shotgun (WGS) entry which is preliminary data.</text>
</comment>
<evidence type="ECO:0000313" key="3">
    <source>
        <dbReference type="Proteomes" id="UP000807504"/>
    </source>
</evidence>
<name>A0A8T0FLP1_ARGBR</name>
<feature type="region of interest" description="Disordered" evidence="1">
    <location>
        <begin position="1"/>
        <end position="25"/>
    </location>
</feature>
<sequence length="103" mass="10316">MRGKEGEQKGHSTGRTEAKRAFDKHTQRVQAALKIIERGGPACIGGGEGAARGNIRPRANSKVQAKASAGGETGAGVGVALAGSGANKGQKNGGVNGERSKPP</sequence>
<dbReference type="Proteomes" id="UP000807504">
    <property type="component" value="Unassembled WGS sequence"/>
</dbReference>
<reference evidence="2" key="2">
    <citation type="submission" date="2020-06" db="EMBL/GenBank/DDBJ databases">
        <authorList>
            <person name="Sheffer M."/>
        </authorList>
    </citation>
    <scope>NUCLEOTIDE SEQUENCE</scope>
</reference>
<dbReference type="AlphaFoldDB" id="A0A8T0FLP1"/>